<dbReference type="Gene3D" id="3.40.50.740">
    <property type="match status" value="2"/>
</dbReference>
<dbReference type="GO" id="GO:0042773">
    <property type="term" value="P:ATP synthesis coupled electron transport"/>
    <property type="evidence" value="ECO:0007669"/>
    <property type="project" value="InterPro"/>
</dbReference>
<evidence type="ECO:0000313" key="17">
    <source>
        <dbReference type="EMBL" id="VHO01540.1"/>
    </source>
</evidence>
<keyword evidence="9 12" id="KW-0411">Iron-sulfur</keyword>
<dbReference type="GO" id="GO:0046872">
    <property type="term" value="F:metal ion binding"/>
    <property type="evidence" value="ECO:0007669"/>
    <property type="project" value="UniProtKB-UniRule"/>
</dbReference>
<dbReference type="GeneID" id="84895372"/>
<dbReference type="Pfam" id="PF00384">
    <property type="entry name" value="Molybdopterin"/>
    <property type="match status" value="1"/>
</dbReference>
<dbReference type="GO" id="GO:0003954">
    <property type="term" value="F:NADH dehydrogenase activity"/>
    <property type="evidence" value="ECO:0007669"/>
    <property type="project" value="TreeGrafter"/>
</dbReference>
<dbReference type="Proteomes" id="UP000068137">
    <property type="component" value="Chromosome"/>
</dbReference>
<dbReference type="Gene3D" id="3.30.70.20">
    <property type="match status" value="1"/>
</dbReference>
<comment type="cofactor">
    <cofactor evidence="12">
        <name>[2Fe-2S] cluster</name>
        <dbReference type="ChEBI" id="CHEBI:190135"/>
    </cofactor>
    <text evidence="12">Binds 1 [2Fe-2S] cluster per subunit.</text>
</comment>
<dbReference type="SUPFAM" id="SSF54292">
    <property type="entry name" value="2Fe-2S ferredoxin-like"/>
    <property type="match status" value="1"/>
</dbReference>
<dbReference type="PROSITE" id="PS51085">
    <property type="entry name" value="2FE2S_FER_2"/>
    <property type="match status" value="1"/>
</dbReference>
<keyword evidence="19" id="KW-1185">Reference proteome</keyword>
<dbReference type="RefSeq" id="WP_053962456.1">
    <property type="nucleotide sequence ID" value="NZ_CAJPTR010000004.1"/>
</dbReference>
<dbReference type="SMART" id="SM00929">
    <property type="entry name" value="NADH-G_4Fe-4S_3"/>
    <property type="match status" value="1"/>
</dbReference>
<dbReference type="STRING" id="1528099.AL705_07425"/>
<keyword evidence="3 12" id="KW-0004">4Fe-4S</keyword>
<feature type="domain" description="2Fe-2S ferredoxin-type" evidence="13">
    <location>
        <begin position="12"/>
        <end position="96"/>
    </location>
</feature>
<dbReference type="PATRIC" id="fig|1562462.4.peg.1513"/>
<comment type="similarity">
    <text evidence="2 12">Belongs to the complex I 75 kDa subunit family.</text>
</comment>
<evidence type="ECO:0000256" key="6">
    <source>
        <dbReference type="ARBA" id="ARBA00022723"/>
    </source>
</evidence>
<dbReference type="PROSITE" id="PS00642">
    <property type="entry name" value="COMPLEX1_75K_2"/>
    <property type="match status" value="1"/>
</dbReference>
<dbReference type="Pfam" id="PF04879">
    <property type="entry name" value="Molybdop_Fe4S4"/>
    <property type="match status" value="1"/>
</dbReference>
<evidence type="ECO:0000256" key="7">
    <source>
        <dbReference type="ARBA" id="ARBA00022967"/>
    </source>
</evidence>
<comment type="function">
    <text evidence="12">NDH-1 shuttles electrons from NADH, via FMN and iron-sulfur (Fe-S) centers, to quinones in the respiratory chain. Couples the redox reaction to proton translocation (for every two electrons transferred, four hydrogen ions are translocated across the cytoplasmic membrane), and thus conserves the redox energy in a proton gradient.</text>
</comment>
<dbReference type="GO" id="GO:0008137">
    <property type="term" value="F:NADH dehydrogenase (ubiquinone) activity"/>
    <property type="evidence" value="ECO:0007669"/>
    <property type="project" value="UniProtKB-UniRule"/>
</dbReference>
<dbReference type="Proteomes" id="UP000324288">
    <property type="component" value="Chromosome"/>
</dbReference>
<comment type="cofactor">
    <cofactor evidence="1 12">
        <name>[4Fe-4S] cluster</name>
        <dbReference type="ChEBI" id="CHEBI:49883"/>
    </cofactor>
</comment>
<dbReference type="PANTHER" id="PTHR43105">
    <property type="entry name" value="RESPIRATORY NITRATE REDUCTASE"/>
    <property type="match status" value="1"/>
</dbReference>
<gene>
    <name evidence="17" type="primary">nuoG</name>
    <name evidence="16" type="ORF">AL705_07425</name>
    <name evidence="17" type="ORF">LC603019_01474</name>
</gene>
<comment type="catalytic activity">
    <reaction evidence="11 12">
        <text>a quinone + NADH + 5 H(+)(in) = a quinol + NAD(+) + 4 H(+)(out)</text>
        <dbReference type="Rhea" id="RHEA:57888"/>
        <dbReference type="ChEBI" id="CHEBI:15378"/>
        <dbReference type="ChEBI" id="CHEBI:24646"/>
        <dbReference type="ChEBI" id="CHEBI:57540"/>
        <dbReference type="ChEBI" id="CHEBI:57945"/>
        <dbReference type="ChEBI" id="CHEBI:132124"/>
    </reaction>
</comment>
<dbReference type="Gene3D" id="2.20.25.90">
    <property type="entry name" value="ADC-like domains"/>
    <property type="match status" value="1"/>
</dbReference>
<keyword evidence="8 12" id="KW-0408">Iron</keyword>
<dbReference type="NCBIfam" id="TIGR01973">
    <property type="entry name" value="NuoG"/>
    <property type="match status" value="1"/>
</dbReference>
<dbReference type="GO" id="GO:0051539">
    <property type="term" value="F:4 iron, 4 sulfur cluster binding"/>
    <property type="evidence" value="ECO:0007669"/>
    <property type="project" value="UniProtKB-KW"/>
</dbReference>
<dbReference type="Gene3D" id="3.10.20.740">
    <property type="match status" value="1"/>
</dbReference>
<dbReference type="FunFam" id="3.10.20.740:FF:000001">
    <property type="entry name" value="NADH-quinone oxidoreductase subunit G"/>
    <property type="match status" value="1"/>
</dbReference>
<dbReference type="SUPFAM" id="SSF50692">
    <property type="entry name" value="ADC-like"/>
    <property type="match status" value="1"/>
</dbReference>
<sequence length="776" mass="81910">MSDNTSTSAQDNLVTLEIDGRSVSVPKGTMVIRAAEKLGIRIPRFCDHPLLDPVGACRQCMVEVPDAGNGRGFPKPQASCSLAVAEGMVVKTQASSMLAKEAQRGIMELLLINHPLDCPICDKGGECPLQNQAMSDGQAETRFDCDKRHFPTPLPLVSNILLDRERCVLCTRCTRFSEQVSGDRCIALAERGARQQVSSVPESDAGSYFAGNTVQICPVGALTSADYRFQARPFDLVSTDTTCEHCAGGCALRVDHRHSKITRRLAGEDADVNLEWNCDKGRYGFRYGTLADRITTPLVRRDGQLVETSWPEALSIVVAGLKAAGSSLGVLPGASSTVENTYAYAAFARNVAGTENIDFRSDKGTAEEAAFLTQYVAGTSLENNVTYQALDEAKKIVLVSFDPEDEAGNLFLRLRRAVRKRGLQVVSIASHRTIGTDKLNAEVVTCRPGEEADALAQLDGLDSDTIILVGARAAGSAGTFSAVVAAAEKSGARFAWVPLHAGDRGALEAGCLPAAGGHSTKAMLKAAVAGELQALLLGALDERDFVDVQLLHQAATTAFTVQLAQRRSALSACADVVLPVSLISEVKGHFLNWEARWRRVQPLTGVPVTTMSDRRILGTIAKAMGTSLQIPASSQVADLLQAAATGAVGGSMPAVSTTATSGLVLDSWRELMGDSAALDGTIFKGSDHRRGQLRVSPATATAYGLTAGGAATVSASQGSLTLPVSVVEEMADDVVWVPSNVPGNPLAVTGAVPGDQVTVVPSDDAHNVRMEVSSRV</sequence>
<proteinExistence type="inferred from homology"/>
<protein>
    <recommendedName>
        <fullName evidence="12">NADH-quinone oxidoreductase</fullName>
        <ecNumber evidence="12">7.1.1.-</ecNumber>
    </recommendedName>
</protein>
<evidence type="ECO:0000256" key="2">
    <source>
        <dbReference type="ARBA" id="ARBA00005404"/>
    </source>
</evidence>
<evidence type="ECO:0000259" key="13">
    <source>
        <dbReference type="PROSITE" id="PS51085"/>
    </source>
</evidence>
<dbReference type="GO" id="GO:0043546">
    <property type="term" value="F:molybdopterin cofactor binding"/>
    <property type="evidence" value="ECO:0007669"/>
    <property type="project" value="InterPro"/>
</dbReference>
<dbReference type="PROSITE" id="PS00643">
    <property type="entry name" value="COMPLEX1_75K_3"/>
    <property type="match status" value="1"/>
</dbReference>
<evidence type="ECO:0000256" key="10">
    <source>
        <dbReference type="ARBA" id="ARBA00023027"/>
    </source>
</evidence>
<dbReference type="EMBL" id="LR584267">
    <property type="protein sequence ID" value="VHO01540.1"/>
    <property type="molecule type" value="Genomic_DNA"/>
</dbReference>
<evidence type="ECO:0000256" key="8">
    <source>
        <dbReference type="ARBA" id="ARBA00023004"/>
    </source>
</evidence>
<feature type="domain" description="4Fe-4S Mo/W bis-MGD-type" evidence="14">
    <location>
        <begin position="236"/>
        <end position="292"/>
    </location>
</feature>
<dbReference type="EMBL" id="CP012390">
    <property type="protein sequence ID" value="ALE19387.1"/>
    <property type="molecule type" value="Genomic_DNA"/>
</dbReference>
<evidence type="ECO:0000256" key="3">
    <source>
        <dbReference type="ARBA" id="ARBA00022485"/>
    </source>
</evidence>
<feature type="domain" description="4Fe-4S His(Cys)3-ligated-type" evidence="15">
    <location>
        <begin position="98"/>
        <end position="137"/>
    </location>
</feature>
<dbReference type="KEGG" id="cbq:AL705_07425"/>
<dbReference type="Pfam" id="PF10588">
    <property type="entry name" value="NADH-G_4Fe-4S_3"/>
    <property type="match status" value="1"/>
</dbReference>
<dbReference type="PANTHER" id="PTHR43105:SF12">
    <property type="entry name" value="NADH-QUINONE OXIDOREDUCTASE SUBUNIT G"/>
    <property type="match status" value="1"/>
</dbReference>
<dbReference type="InterPro" id="IPR050123">
    <property type="entry name" value="Prok_molybdopt-oxidoreductase"/>
</dbReference>
<dbReference type="InterPro" id="IPR054351">
    <property type="entry name" value="NADH_UbQ_OxRdtase_ferredoxin"/>
</dbReference>
<name>A0A0M4MCY6_9ACTN</name>
<dbReference type="InterPro" id="IPR001041">
    <property type="entry name" value="2Fe-2S_ferredoxin-type"/>
</dbReference>
<evidence type="ECO:0000256" key="5">
    <source>
        <dbReference type="ARBA" id="ARBA00022719"/>
    </source>
</evidence>
<dbReference type="InterPro" id="IPR006963">
    <property type="entry name" value="Mopterin_OxRdtase_4Fe-4S_dom"/>
</dbReference>
<dbReference type="Pfam" id="PF22117">
    <property type="entry name" value="Fer4_Nqo3"/>
    <property type="match status" value="1"/>
</dbReference>
<keyword evidence="5 12" id="KW-0874">Quinone</keyword>
<keyword evidence="6 12" id="KW-0479">Metal-binding</keyword>
<evidence type="ECO:0000256" key="1">
    <source>
        <dbReference type="ARBA" id="ARBA00001966"/>
    </source>
</evidence>
<evidence type="ECO:0000313" key="16">
    <source>
        <dbReference type="EMBL" id="ALE19387.1"/>
    </source>
</evidence>
<dbReference type="Pfam" id="PF01568">
    <property type="entry name" value="Molydop_binding"/>
    <property type="match status" value="1"/>
</dbReference>
<evidence type="ECO:0000256" key="12">
    <source>
        <dbReference type="RuleBase" id="RU003525"/>
    </source>
</evidence>
<dbReference type="EC" id="7.1.1.-" evidence="12"/>
<dbReference type="CDD" id="cd00207">
    <property type="entry name" value="fer2"/>
    <property type="match status" value="1"/>
</dbReference>
<accession>A0A0M4MCY6</accession>
<dbReference type="GO" id="GO:0048038">
    <property type="term" value="F:quinone binding"/>
    <property type="evidence" value="ECO:0007669"/>
    <property type="project" value="UniProtKB-UniRule"/>
</dbReference>
<evidence type="ECO:0000313" key="19">
    <source>
        <dbReference type="Proteomes" id="UP000324288"/>
    </source>
</evidence>
<evidence type="ECO:0000259" key="15">
    <source>
        <dbReference type="PROSITE" id="PS51839"/>
    </source>
</evidence>
<dbReference type="InterPro" id="IPR036010">
    <property type="entry name" value="2Fe-2S_ferredoxin-like_sf"/>
</dbReference>
<organism evidence="16 18">
    <name type="scientific">Lawsonella clevelandensis</name>
    <dbReference type="NCBI Taxonomy" id="1528099"/>
    <lineage>
        <taxon>Bacteria</taxon>
        <taxon>Bacillati</taxon>
        <taxon>Actinomycetota</taxon>
        <taxon>Actinomycetes</taxon>
        <taxon>Mycobacteriales</taxon>
        <taxon>Lawsonellaceae</taxon>
        <taxon>Lawsonella</taxon>
    </lineage>
</organism>
<dbReference type="GO" id="GO:0051537">
    <property type="term" value="F:2 iron, 2 sulfur cluster binding"/>
    <property type="evidence" value="ECO:0007669"/>
    <property type="project" value="UniProtKB-UniRule"/>
</dbReference>
<reference evidence="17 19" key="3">
    <citation type="submission" date="2019-04" db="EMBL/GenBank/DDBJ databases">
        <authorList>
            <person name="Seth-Smith MB H."/>
            <person name="Seth-Smith H."/>
        </authorList>
    </citation>
    <scope>NUCLEOTIDE SEQUENCE [LARGE SCALE GENOMIC DNA]</scope>
    <source>
        <strain evidence="17">USB-603019</strain>
    </source>
</reference>
<dbReference type="Gene3D" id="3.40.228.10">
    <property type="entry name" value="Dimethylsulfoxide Reductase, domain 2"/>
    <property type="match status" value="1"/>
</dbReference>
<dbReference type="Pfam" id="PF13510">
    <property type="entry name" value="Fer2_4"/>
    <property type="match status" value="1"/>
</dbReference>
<evidence type="ECO:0000256" key="11">
    <source>
        <dbReference type="ARBA" id="ARBA00047712"/>
    </source>
</evidence>
<evidence type="ECO:0000259" key="14">
    <source>
        <dbReference type="PROSITE" id="PS51669"/>
    </source>
</evidence>
<dbReference type="InterPro" id="IPR000283">
    <property type="entry name" value="NADH_UbQ_OxRdtase_75kDa_su_CS"/>
</dbReference>
<dbReference type="NCBIfam" id="NF005895">
    <property type="entry name" value="PRK07860.1"/>
    <property type="match status" value="1"/>
</dbReference>
<dbReference type="SUPFAM" id="SSF53706">
    <property type="entry name" value="Formate dehydrogenase/DMSO reductase, domains 1-3"/>
    <property type="match status" value="1"/>
</dbReference>
<dbReference type="SMART" id="SM00926">
    <property type="entry name" value="Molybdop_Fe4S4"/>
    <property type="match status" value="1"/>
</dbReference>
<dbReference type="InterPro" id="IPR006657">
    <property type="entry name" value="MoPterin_dinucl-bd_dom"/>
</dbReference>
<reference evidence="16 18" key="1">
    <citation type="journal article" date="2015" name="Genome Announc.">
        <title>Complete Genome Sequences for Two Strains of a Novel Fastidious, Partially Acid-Fast, Gram-Positive Corynebacterineae Bacterium, Derived from Human Clinical Samples.</title>
        <authorList>
            <person name="Nicholson A.C."/>
            <person name="Bell M."/>
            <person name="Humrighouse B.W."/>
            <person name="McQuiston J.R."/>
        </authorList>
    </citation>
    <scope>NUCLEOTIDE SEQUENCE [LARGE SCALE GENOMIC DNA]</scope>
    <source>
        <strain evidence="16 18">X1698</strain>
    </source>
</reference>
<evidence type="ECO:0000313" key="18">
    <source>
        <dbReference type="Proteomes" id="UP000068137"/>
    </source>
</evidence>
<dbReference type="InterPro" id="IPR010228">
    <property type="entry name" value="NADH_UbQ_OxRdtase_Gsu"/>
</dbReference>
<dbReference type="PROSITE" id="PS51669">
    <property type="entry name" value="4FE4S_MOW_BIS_MGD"/>
    <property type="match status" value="1"/>
</dbReference>
<dbReference type="InterPro" id="IPR019574">
    <property type="entry name" value="NADH_UbQ_OxRdtase_Gsu_4Fe4S-bd"/>
</dbReference>
<evidence type="ECO:0000256" key="4">
    <source>
        <dbReference type="ARBA" id="ARBA00022714"/>
    </source>
</evidence>
<evidence type="ECO:0000256" key="9">
    <source>
        <dbReference type="ARBA" id="ARBA00023014"/>
    </source>
</evidence>
<keyword evidence="10 12" id="KW-0520">NAD</keyword>
<dbReference type="GO" id="GO:0016020">
    <property type="term" value="C:membrane"/>
    <property type="evidence" value="ECO:0007669"/>
    <property type="project" value="InterPro"/>
</dbReference>
<dbReference type="AlphaFoldDB" id="A0A0M4MCY6"/>
<reference evidence="16" key="2">
    <citation type="journal article" date="2016" name="Int. J. Syst. Evol. Microbiol.">
        <title>Lawsonella clevelandensis gen. nov., sp. nov., a new member of the suborder Corynebacterineae isolated from human abscesses.</title>
        <authorList>
            <person name="Bell M.E."/>
            <person name="Bernard K.A."/>
            <person name="Harrington S.M."/>
            <person name="Patel N.B."/>
            <person name="Tucker T.A."/>
            <person name="Metcalfe M.G."/>
            <person name="McQuiston J.R."/>
        </authorList>
    </citation>
    <scope>NUCLEOTIDE SEQUENCE</scope>
    <source>
        <strain evidence="16">X1698</strain>
    </source>
</reference>
<keyword evidence="4 12" id="KW-0001">2Fe-2S</keyword>
<dbReference type="OrthoDB" id="9810782at2"/>
<dbReference type="PROSITE" id="PS00641">
    <property type="entry name" value="COMPLEX1_75K_1"/>
    <property type="match status" value="1"/>
</dbReference>
<dbReference type="SUPFAM" id="SSF54862">
    <property type="entry name" value="4Fe-4S ferredoxins"/>
    <property type="match status" value="1"/>
</dbReference>
<dbReference type="InterPro" id="IPR006656">
    <property type="entry name" value="Mopterin_OxRdtase"/>
</dbReference>
<dbReference type="PROSITE" id="PS51839">
    <property type="entry name" value="4FE4S_HC3"/>
    <property type="match status" value="1"/>
</dbReference>
<keyword evidence="7 12" id="KW-1278">Translocase</keyword>
<dbReference type="InterPro" id="IPR009010">
    <property type="entry name" value="Asp_de-COase-like_dom_sf"/>
</dbReference>